<dbReference type="RefSeq" id="WP_218466295.1">
    <property type="nucleotide sequence ID" value="NZ_JADRCR010000002.1"/>
</dbReference>
<dbReference type="InterPro" id="IPR003458">
    <property type="entry name" value="Phage_T4_Gp38_tail_assem"/>
</dbReference>
<keyword evidence="2" id="KW-1185">Reference proteome</keyword>
<name>A0ABS1INQ7_9GAMM</name>
<organism evidence="1 2">
    <name type="scientific">Limnobaculum allomyrinae</name>
    <dbReference type="NCBI Taxonomy" id="2791986"/>
    <lineage>
        <taxon>Bacteria</taxon>
        <taxon>Pseudomonadati</taxon>
        <taxon>Pseudomonadota</taxon>
        <taxon>Gammaproteobacteria</taxon>
        <taxon>Enterobacterales</taxon>
        <taxon>Budviciaceae</taxon>
        <taxon>Limnobaculum</taxon>
    </lineage>
</organism>
<reference evidence="1 2" key="1">
    <citation type="submission" date="2020-11" db="EMBL/GenBank/DDBJ databases">
        <title>Insectihabitans protaetiae gen. nov. sp. nov. and Insectihabitans allomyrinae sp. nov., isolated from larvae of Protaetia brevitarsis seulensis and Allomyrina dichotoma, respectively.</title>
        <authorList>
            <person name="Lee S.D."/>
            <person name="Byeon Y.-S."/>
            <person name="Kim S.-M."/>
            <person name="Yang H.L."/>
            <person name="Kim I.S."/>
        </authorList>
    </citation>
    <scope>NUCLEOTIDE SEQUENCE [LARGE SCALE GENOMIC DNA]</scope>
    <source>
        <strain evidence="1 2">BWR-B9</strain>
    </source>
</reference>
<protein>
    <submittedName>
        <fullName evidence="1">Tail fiber assembly protein</fullName>
    </submittedName>
</protein>
<evidence type="ECO:0000313" key="2">
    <source>
        <dbReference type="Proteomes" id="UP001296921"/>
    </source>
</evidence>
<evidence type="ECO:0000313" key="1">
    <source>
        <dbReference type="EMBL" id="MBK5143391.1"/>
    </source>
</evidence>
<accession>A0ABS1INQ7</accession>
<dbReference type="Pfam" id="PF02413">
    <property type="entry name" value="Caudo_TAP"/>
    <property type="match status" value="1"/>
</dbReference>
<comment type="caution">
    <text evidence="1">The sequence shown here is derived from an EMBL/GenBank/DDBJ whole genome shotgun (WGS) entry which is preliminary data.</text>
</comment>
<dbReference type="Proteomes" id="UP001296921">
    <property type="component" value="Unassembled WGS sequence"/>
</dbReference>
<proteinExistence type="predicted"/>
<gene>
    <name evidence="1" type="ORF">I2494_06605</name>
</gene>
<sequence length="144" mass="16515">MKYFYSISENAFFPTKLKSAYLLAGTWPSDLIEIPIDIFNEYSSQPPNGKIRKAGDNGSPCWVDIPPLPHNEQIIQINIQKSRLLDKANYLISNKNWHSKVVLGRISNEEKQEFNKWLNYIDAVNAIDTSTTFDIKWPTPPSVD</sequence>
<dbReference type="EMBL" id="JADRCR010000002">
    <property type="protein sequence ID" value="MBK5143391.1"/>
    <property type="molecule type" value="Genomic_DNA"/>
</dbReference>